<dbReference type="AlphaFoldDB" id="A0A656JLQ1"/>
<evidence type="ECO:0000256" key="1">
    <source>
        <dbReference type="SAM" id="SignalP"/>
    </source>
</evidence>
<proteinExistence type="predicted"/>
<accession>A0A656JLQ1</accession>
<feature type="non-terminal residue" evidence="2">
    <location>
        <position position="59"/>
    </location>
</feature>
<name>A0A656JLQ1_PSESF</name>
<dbReference type="EMBL" id="AOKF01003471">
    <property type="protein sequence ID" value="EPN35963.1"/>
    <property type="molecule type" value="Genomic_DNA"/>
</dbReference>
<feature type="signal peptide" evidence="1">
    <location>
        <begin position="1"/>
        <end position="35"/>
    </location>
</feature>
<evidence type="ECO:0000313" key="3">
    <source>
        <dbReference type="Proteomes" id="UP000018849"/>
    </source>
</evidence>
<comment type="caution">
    <text evidence="2">The sequence shown here is derived from an EMBL/GenBank/DDBJ whole genome shotgun (WGS) entry which is preliminary data.</text>
</comment>
<reference evidence="2 3" key="1">
    <citation type="journal article" date="2013" name="PLoS Pathog.">
        <title>Genomic analysis of the Kiwifruit pathogen Pseudomonas syringae pv. actinidiae provides insight into the origins of an emergent plant disease.</title>
        <authorList>
            <person name="McCann H.C."/>
            <person name="Rikkerink E.H."/>
            <person name="Bertels F."/>
            <person name="Fiers M."/>
            <person name="Lu A."/>
            <person name="Rees-George J."/>
            <person name="Andersen M.T."/>
            <person name="Gleave A.P."/>
            <person name="Haubold B."/>
            <person name="Wohlers M.W."/>
            <person name="Guttman D.S."/>
            <person name="Wang P.W."/>
            <person name="Straub C."/>
            <person name="Vanneste J.L."/>
            <person name="Rainey P.B."/>
            <person name="Templeton M.D."/>
        </authorList>
    </citation>
    <scope>NUCLEOTIDE SEQUENCE [LARGE SCALE GENOMIC DNA]</scope>
    <source>
        <strain evidence="2 3">ICMP 19096</strain>
    </source>
</reference>
<keyword evidence="1" id="KW-0732">Signal</keyword>
<evidence type="ECO:0000313" key="2">
    <source>
        <dbReference type="EMBL" id="EPN35963.1"/>
    </source>
</evidence>
<keyword evidence="2" id="KW-0675">Receptor</keyword>
<sequence>MSIRSIPRASRFPVTRLALLISLNSLCLISPFIQADDNVPAPVTPPASDDAAAMTLGTV</sequence>
<feature type="chain" id="PRO_5025043004" evidence="1">
    <location>
        <begin position="36"/>
        <end position="59"/>
    </location>
</feature>
<organism evidence="2 3">
    <name type="scientific">Pseudomonas syringae pv. actinidiae ICMP 19096</name>
    <dbReference type="NCBI Taxonomy" id="1194405"/>
    <lineage>
        <taxon>Bacteria</taxon>
        <taxon>Pseudomonadati</taxon>
        <taxon>Pseudomonadota</taxon>
        <taxon>Gammaproteobacteria</taxon>
        <taxon>Pseudomonadales</taxon>
        <taxon>Pseudomonadaceae</taxon>
        <taxon>Pseudomonas</taxon>
        <taxon>Pseudomonas syringae</taxon>
    </lineage>
</organism>
<dbReference type="Proteomes" id="UP000018849">
    <property type="component" value="Unassembled WGS sequence"/>
</dbReference>
<protein>
    <submittedName>
        <fullName evidence="2">TonB-dependent receptor</fullName>
    </submittedName>
</protein>
<gene>
    <name evidence="2" type="ORF">A245_41065</name>
</gene>